<dbReference type="Proteomes" id="UP000887540">
    <property type="component" value="Unplaced"/>
</dbReference>
<dbReference type="PANTHER" id="PTHR22845:SF5">
    <property type="entry name" value="APOPTOTIC PROTEASE-ACTIVATING FACTOR 1"/>
    <property type="match status" value="1"/>
</dbReference>
<dbReference type="GO" id="GO:0006915">
    <property type="term" value="P:apoptotic process"/>
    <property type="evidence" value="ECO:0007669"/>
    <property type="project" value="UniProtKB-ARBA"/>
</dbReference>
<keyword evidence="2" id="KW-1185">Reference proteome</keyword>
<accession>A0A914CGX1</accession>
<sequence>MPQTSKFIENILRKGRVPPKLRKHVYRTEVIKRLSKEIVKISNESICHWLVVHGMPGCGKTCLVSDTLRFSPEILGHYYEKIVWLTDRTTDISKLPNVFINAIVMLRSGQQLQKTYPENNPEFLLNEFIYELECNSRTLFVIDDVYLSDCVRFFEGLSCSIIWITSNKEIFNWLQEEETSRFFNLGDDEYFSMTEINKLSKLHGLNLNKSQLFELAKNSGGNPAFLGKIFRLALGQMEM</sequence>
<dbReference type="GO" id="GO:0005829">
    <property type="term" value="C:cytosol"/>
    <property type="evidence" value="ECO:0007669"/>
    <property type="project" value="UniProtKB-ARBA"/>
</dbReference>
<name>A0A914CGX1_9BILA</name>
<dbReference type="GO" id="GO:0043531">
    <property type="term" value="F:ADP binding"/>
    <property type="evidence" value="ECO:0007669"/>
    <property type="project" value="InterPro"/>
</dbReference>
<dbReference type="WBParaSite" id="ACRNAN_scaffold1071.g25720.t1">
    <property type="protein sequence ID" value="ACRNAN_scaffold1071.g25720.t1"/>
    <property type="gene ID" value="ACRNAN_scaffold1071.g25720"/>
</dbReference>
<evidence type="ECO:0000259" key="1">
    <source>
        <dbReference type="Pfam" id="PF00931"/>
    </source>
</evidence>
<organism evidence="2 3">
    <name type="scientific">Acrobeloides nanus</name>
    <dbReference type="NCBI Taxonomy" id="290746"/>
    <lineage>
        <taxon>Eukaryota</taxon>
        <taxon>Metazoa</taxon>
        <taxon>Ecdysozoa</taxon>
        <taxon>Nematoda</taxon>
        <taxon>Chromadorea</taxon>
        <taxon>Rhabditida</taxon>
        <taxon>Tylenchina</taxon>
        <taxon>Cephalobomorpha</taxon>
        <taxon>Cephaloboidea</taxon>
        <taxon>Cephalobidae</taxon>
        <taxon>Acrobeloides</taxon>
    </lineage>
</organism>
<feature type="domain" description="NB-ARC" evidence="1">
    <location>
        <begin position="31"/>
        <end position="192"/>
    </location>
</feature>
<protein>
    <submittedName>
        <fullName evidence="3">NB-ARC domain-containing protein</fullName>
    </submittedName>
</protein>
<dbReference type="AlphaFoldDB" id="A0A914CGX1"/>
<dbReference type="InterPro" id="IPR027417">
    <property type="entry name" value="P-loop_NTPase"/>
</dbReference>
<evidence type="ECO:0000313" key="2">
    <source>
        <dbReference type="Proteomes" id="UP000887540"/>
    </source>
</evidence>
<dbReference type="Pfam" id="PF00931">
    <property type="entry name" value="NB-ARC"/>
    <property type="match status" value="1"/>
</dbReference>
<dbReference type="PANTHER" id="PTHR22845">
    <property type="entry name" value="APOPTOTIC PROTEASE-ACTIVATING FACTOR 1"/>
    <property type="match status" value="1"/>
</dbReference>
<proteinExistence type="predicted"/>
<reference evidence="3" key="1">
    <citation type="submission" date="2022-11" db="UniProtKB">
        <authorList>
            <consortium name="WormBaseParasite"/>
        </authorList>
    </citation>
    <scope>IDENTIFICATION</scope>
</reference>
<dbReference type="Gene3D" id="3.40.50.300">
    <property type="entry name" value="P-loop containing nucleotide triphosphate hydrolases"/>
    <property type="match status" value="1"/>
</dbReference>
<evidence type="ECO:0000313" key="3">
    <source>
        <dbReference type="WBParaSite" id="ACRNAN_scaffold1071.g25720.t1"/>
    </source>
</evidence>
<dbReference type="InterPro" id="IPR002182">
    <property type="entry name" value="NB-ARC"/>
</dbReference>
<dbReference type="SUPFAM" id="SSF52540">
    <property type="entry name" value="P-loop containing nucleoside triphosphate hydrolases"/>
    <property type="match status" value="1"/>
</dbReference>